<dbReference type="AlphaFoldDB" id="A0AAN6U0Z4"/>
<reference evidence="2" key="2">
    <citation type="submission" date="2023-05" db="EMBL/GenBank/DDBJ databases">
        <authorList>
            <consortium name="Lawrence Berkeley National Laboratory"/>
            <person name="Steindorff A."/>
            <person name="Hensen N."/>
            <person name="Bonometti L."/>
            <person name="Westerberg I."/>
            <person name="Brannstrom I.O."/>
            <person name="Guillou S."/>
            <person name="Cros-Aarteil S."/>
            <person name="Calhoun S."/>
            <person name="Haridas S."/>
            <person name="Kuo A."/>
            <person name="Mondo S."/>
            <person name="Pangilinan J."/>
            <person name="Riley R."/>
            <person name="Labutti K."/>
            <person name="Andreopoulos B."/>
            <person name="Lipzen A."/>
            <person name="Chen C."/>
            <person name="Yanf M."/>
            <person name="Daum C."/>
            <person name="Ng V."/>
            <person name="Clum A."/>
            <person name="Ohm R."/>
            <person name="Martin F."/>
            <person name="Silar P."/>
            <person name="Natvig D."/>
            <person name="Lalanne C."/>
            <person name="Gautier V."/>
            <person name="Ament-Velasquez S.L."/>
            <person name="Kruys A."/>
            <person name="Hutchinson M.I."/>
            <person name="Powell A.J."/>
            <person name="Barry K."/>
            <person name="Miller A.N."/>
            <person name="Grigoriev I.V."/>
            <person name="Debuchy R."/>
            <person name="Gladieux P."/>
            <person name="Thoren M.H."/>
            <person name="Johannesson H."/>
        </authorList>
    </citation>
    <scope>NUCLEOTIDE SEQUENCE</scope>
    <source>
        <strain evidence="2">CBS 731.68</strain>
    </source>
</reference>
<dbReference type="EMBL" id="MU853227">
    <property type="protein sequence ID" value="KAK4124353.1"/>
    <property type="molecule type" value="Genomic_DNA"/>
</dbReference>
<evidence type="ECO:0000313" key="2">
    <source>
        <dbReference type="EMBL" id="KAK4124353.1"/>
    </source>
</evidence>
<proteinExistence type="predicted"/>
<feature type="compositionally biased region" description="Basic and acidic residues" evidence="1">
    <location>
        <begin position="54"/>
        <end position="64"/>
    </location>
</feature>
<evidence type="ECO:0000313" key="3">
    <source>
        <dbReference type="Proteomes" id="UP001302602"/>
    </source>
</evidence>
<keyword evidence="3" id="KW-1185">Reference proteome</keyword>
<accession>A0AAN6U0Z4</accession>
<name>A0AAN6U0Z4_9PEZI</name>
<evidence type="ECO:0000256" key="1">
    <source>
        <dbReference type="SAM" id="MobiDB-lite"/>
    </source>
</evidence>
<dbReference type="Proteomes" id="UP001302602">
    <property type="component" value="Unassembled WGS sequence"/>
</dbReference>
<dbReference type="RefSeq" id="XP_062648124.1">
    <property type="nucleotide sequence ID" value="XM_062792786.1"/>
</dbReference>
<comment type="caution">
    <text evidence="2">The sequence shown here is derived from an EMBL/GenBank/DDBJ whole genome shotgun (WGS) entry which is preliminary data.</text>
</comment>
<sequence>MESGPPYPVSRWPYKPNWELKGFDFSLMPVAQYRNPVSSLGTRRFTTGIANPRHPLEEDPTRFSRSESHNAVFGMAPGELRYLKNCSCKLGNFG</sequence>
<feature type="region of interest" description="Disordered" evidence="1">
    <location>
        <begin position="45"/>
        <end position="64"/>
    </location>
</feature>
<reference evidence="2" key="1">
    <citation type="journal article" date="2023" name="Mol. Phylogenet. Evol.">
        <title>Genome-scale phylogeny and comparative genomics of the fungal order Sordariales.</title>
        <authorList>
            <person name="Hensen N."/>
            <person name="Bonometti L."/>
            <person name="Westerberg I."/>
            <person name="Brannstrom I.O."/>
            <person name="Guillou S."/>
            <person name="Cros-Aarteil S."/>
            <person name="Calhoun S."/>
            <person name="Haridas S."/>
            <person name="Kuo A."/>
            <person name="Mondo S."/>
            <person name="Pangilinan J."/>
            <person name="Riley R."/>
            <person name="LaButti K."/>
            <person name="Andreopoulos B."/>
            <person name="Lipzen A."/>
            <person name="Chen C."/>
            <person name="Yan M."/>
            <person name="Daum C."/>
            <person name="Ng V."/>
            <person name="Clum A."/>
            <person name="Steindorff A."/>
            <person name="Ohm R.A."/>
            <person name="Martin F."/>
            <person name="Silar P."/>
            <person name="Natvig D.O."/>
            <person name="Lalanne C."/>
            <person name="Gautier V."/>
            <person name="Ament-Velasquez S.L."/>
            <person name="Kruys A."/>
            <person name="Hutchinson M.I."/>
            <person name="Powell A.J."/>
            <person name="Barry K."/>
            <person name="Miller A.N."/>
            <person name="Grigoriev I.V."/>
            <person name="Debuchy R."/>
            <person name="Gladieux P."/>
            <person name="Hiltunen Thoren M."/>
            <person name="Johannesson H."/>
        </authorList>
    </citation>
    <scope>NUCLEOTIDE SEQUENCE</scope>
    <source>
        <strain evidence="2">CBS 731.68</strain>
    </source>
</reference>
<dbReference type="GeneID" id="87829555"/>
<gene>
    <name evidence="2" type="ORF">N657DRAFT_644575</name>
</gene>
<protein>
    <submittedName>
        <fullName evidence="2">Uncharacterized protein</fullName>
    </submittedName>
</protein>
<organism evidence="2 3">
    <name type="scientific">Parathielavia appendiculata</name>
    <dbReference type="NCBI Taxonomy" id="2587402"/>
    <lineage>
        <taxon>Eukaryota</taxon>
        <taxon>Fungi</taxon>
        <taxon>Dikarya</taxon>
        <taxon>Ascomycota</taxon>
        <taxon>Pezizomycotina</taxon>
        <taxon>Sordariomycetes</taxon>
        <taxon>Sordariomycetidae</taxon>
        <taxon>Sordariales</taxon>
        <taxon>Chaetomiaceae</taxon>
        <taxon>Parathielavia</taxon>
    </lineage>
</organism>